<organism evidence="1 2">
    <name type="scientific">Choristoneura fumiferana</name>
    <name type="common">Spruce budworm moth</name>
    <name type="synonym">Archips fumiferana</name>
    <dbReference type="NCBI Taxonomy" id="7141"/>
    <lineage>
        <taxon>Eukaryota</taxon>
        <taxon>Metazoa</taxon>
        <taxon>Ecdysozoa</taxon>
        <taxon>Arthropoda</taxon>
        <taxon>Hexapoda</taxon>
        <taxon>Insecta</taxon>
        <taxon>Pterygota</taxon>
        <taxon>Neoptera</taxon>
        <taxon>Endopterygota</taxon>
        <taxon>Lepidoptera</taxon>
        <taxon>Glossata</taxon>
        <taxon>Ditrysia</taxon>
        <taxon>Tortricoidea</taxon>
        <taxon>Tortricidae</taxon>
        <taxon>Tortricinae</taxon>
        <taxon>Choristoneura</taxon>
    </lineage>
</organism>
<keyword evidence="2" id="KW-1185">Reference proteome</keyword>
<reference evidence="1 2" key="1">
    <citation type="journal article" date="2022" name="Genome Biol. Evol.">
        <title>The Spruce Budworm Genome: Reconstructing the Evolutionary History of Antifreeze Proteins.</title>
        <authorList>
            <person name="Beliveau C."/>
            <person name="Gagne P."/>
            <person name="Picq S."/>
            <person name="Vernygora O."/>
            <person name="Keeling C.I."/>
            <person name="Pinkney K."/>
            <person name="Doucet D."/>
            <person name="Wen F."/>
            <person name="Johnston J.S."/>
            <person name="Maaroufi H."/>
            <person name="Boyle B."/>
            <person name="Laroche J."/>
            <person name="Dewar K."/>
            <person name="Juretic N."/>
            <person name="Blackburn G."/>
            <person name="Nisole A."/>
            <person name="Brunet B."/>
            <person name="Brandao M."/>
            <person name="Lumley L."/>
            <person name="Duan J."/>
            <person name="Quan G."/>
            <person name="Lucarotti C.J."/>
            <person name="Roe A.D."/>
            <person name="Sperling F.A.H."/>
            <person name="Levesque R.C."/>
            <person name="Cusson M."/>
        </authorList>
    </citation>
    <scope>NUCLEOTIDE SEQUENCE [LARGE SCALE GENOMIC DNA]</scope>
    <source>
        <strain evidence="1">Glfc:IPQL:Cfum</strain>
    </source>
</reference>
<dbReference type="Proteomes" id="UP001064048">
    <property type="component" value="Chromosome 24"/>
</dbReference>
<proteinExistence type="predicted"/>
<dbReference type="EMBL" id="CM046124">
    <property type="protein sequence ID" value="KAI8432856.1"/>
    <property type="molecule type" value="Genomic_DNA"/>
</dbReference>
<sequence length="458" mass="51175">MWLSTVPLPEPATAPPPRLAPLHPHALFTWRLFSLNLARLPEVLGLYDALGVKHEPLRLIAPQFETPFPPLQLAVFPPTFREPPPPPLELFDLDEALSSERAQLARLANKCLQPPTARMGQVRARGADCARAARRAARARHTAAARRAARHFFSSIRAMKPLLLFLIIYHLHIVHSHEDEKDSLLFKTYPKKVHQGQMLNAKMINSARFIKTIKPMLKSKKPGKMDHSYTVFPKVSTIIPDSPYFPIDFDFFHKHRERKLLPRNKRSAPANPNSPVPAKVAKVETPKSAVKPAENKPKDNKSKDNKQKDSNPKDNKPNESKPHNNKINKAKPAAAPKKGILKQGNKPAPSSAKVAKPAGKVAKPVSKGVKRRKSRRGVLPKTGKLNGKPNKGGVPRKVGRQGKKPKVLPLRNGTNIKNQGKGRKRKLHKLQKNRKRSRKNSAKVTKHGVPQKGNKITF</sequence>
<gene>
    <name evidence="1" type="ORF">MSG28_013785</name>
</gene>
<evidence type="ECO:0000313" key="2">
    <source>
        <dbReference type="Proteomes" id="UP001064048"/>
    </source>
</evidence>
<protein>
    <submittedName>
        <fullName evidence="1">Uncharacterized protein</fullName>
    </submittedName>
</protein>
<comment type="caution">
    <text evidence="1">The sequence shown here is derived from an EMBL/GenBank/DDBJ whole genome shotgun (WGS) entry which is preliminary data.</text>
</comment>
<evidence type="ECO:0000313" key="1">
    <source>
        <dbReference type="EMBL" id="KAI8432856.1"/>
    </source>
</evidence>
<name>A0ACC0KA16_CHOFU</name>
<accession>A0ACC0KA16</accession>